<proteinExistence type="predicted"/>
<dbReference type="KEGG" id="bgt:106077571"/>
<sequence length="246" mass="27634">MALVPNVIDKVISDDLYEEMGLIEGPVLGSGSFTFVVLATSKVDPCHKMAVKTFPLFGPACEANKKKMDEEASRMFLREAQLMKRLQHSNIISLTCCVQTPTSLVLMLPYCKNGTLMQIIKTLTISQQTQFFKQLCDAIKYIHGKNIAHCDIKPSNVLVTDDKSILLSDFGLSRALPNQDAELLIHFGTRLYRAPETFKGCRVNPFKADMFAFGVTSWCMLLRRRPADVNFMRTLNEAVAISSQFR</sequence>
<evidence type="ECO:0000313" key="3">
    <source>
        <dbReference type="Proteomes" id="UP000076420"/>
    </source>
</evidence>
<dbReference type="InterPro" id="IPR011009">
    <property type="entry name" value="Kinase-like_dom_sf"/>
</dbReference>
<dbReference type="VEuPathDB" id="VectorBase:BGLB029401"/>
<dbReference type="PROSITE" id="PS00108">
    <property type="entry name" value="PROTEIN_KINASE_ST"/>
    <property type="match status" value="1"/>
</dbReference>
<reference evidence="2" key="1">
    <citation type="submission" date="2020-05" db="UniProtKB">
        <authorList>
            <consortium name="EnsemblMetazoa"/>
        </authorList>
    </citation>
    <scope>IDENTIFICATION</scope>
    <source>
        <strain evidence="2">BB02</strain>
    </source>
</reference>
<name>A0A2C9LC70_BIOGL</name>
<accession>A0A2C9LC70</accession>
<dbReference type="PANTHER" id="PTHR24348">
    <property type="entry name" value="SERINE/THREONINE-PROTEIN KINASE UNC-51-RELATED"/>
    <property type="match status" value="1"/>
</dbReference>
<dbReference type="SUPFAM" id="SSF56112">
    <property type="entry name" value="Protein kinase-like (PK-like)"/>
    <property type="match status" value="1"/>
</dbReference>
<dbReference type="Proteomes" id="UP000076420">
    <property type="component" value="Unassembled WGS sequence"/>
</dbReference>
<dbReference type="InterPro" id="IPR008271">
    <property type="entry name" value="Ser/Thr_kinase_AS"/>
</dbReference>
<dbReference type="GO" id="GO:0010506">
    <property type="term" value="P:regulation of autophagy"/>
    <property type="evidence" value="ECO:0007669"/>
    <property type="project" value="InterPro"/>
</dbReference>
<dbReference type="VEuPathDB" id="VectorBase:BGLAX_038984"/>
<dbReference type="CDD" id="cd00180">
    <property type="entry name" value="PKc"/>
    <property type="match status" value="1"/>
</dbReference>
<dbReference type="GO" id="GO:0004674">
    <property type="term" value="F:protein serine/threonine kinase activity"/>
    <property type="evidence" value="ECO:0007669"/>
    <property type="project" value="InterPro"/>
</dbReference>
<feature type="domain" description="Protein kinase" evidence="1">
    <location>
        <begin position="22"/>
        <end position="246"/>
    </location>
</feature>
<dbReference type="GO" id="GO:0005737">
    <property type="term" value="C:cytoplasm"/>
    <property type="evidence" value="ECO:0007669"/>
    <property type="project" value="TreeGrafter"/>
</dbReference>
<dbReference type="GO" id="GO:0005524">
    <property type="term" value="F:ATP binding"/>
    <property type="evidence" value="ECO:0007669"/>
    <property type="project" value="InterPro"/>
</dbReference>
<dbReference type="STRING" id="6526.A0A2C9LC70"/>
<protein>
    <recommendedName>
        <fullName evidence="1">Protein kinase domain-containing protein</fullName>
    </recommendedName>
</protein>
<dbReference type="GO" id="GO:0006914">
    <property type="term" value="P:autophagy"/>
    <property type="evidence" value="ECO:0007669"/>
    <property type="project" value="UniProtKB-ARBA"/>
</dbReference>
<dbReference type="InterPro" id="IPR000719">
    <property type="entry name" value="Prot_kinase_dom"/>
</dbReference>
<gene>
    <name evidence="2" type="primary">106077571</name>
</gene>
<organism evidence="2 3">
    <name type="scientific">Biomphalaria glabrata</name>
    <name type="common">Bloodfluke planorb</name>
    <name type="synonym">Freshwater snail</name>
    <dbReference type="NCBI Taxonomy" id="6526"/>
    <lineage>
        <taxon>Eukaryota</taxon>
        <taxon>Metazoa</taxon>
        <taxon>Spiralia</taxon>
        <taxon>Lophotrochozoa</taxon>
        <taxon>Mollusca</taxon>
        <taxon>Gastropoda</taxon>
        <taxon>Heterobranchia</taxon>
        <taxon>Euthyneura</taxon>
        <taxon>Panpulmonata</taxon>
        <taxon>Hygrophila</taxon>
        <taxon>Lymnaeoidea</taxon>
        <taxon>Planorbidae</taxon>
        <taxon>Biomphalaria</taxon>
    </lineage>
</organism>
<dbReference type="SMART" id="SM00220">
    <property type="entry name" value="S_TKc"/>
    <property type="match status" value="1"/>
</dbReference>
<dbReference type="AlphaFoldDB" id="A0A2C9LC70"/>
<dbReference type="Gene3D" id="1.10.510.10">
    <property type="entry name" value="Transferase(Phosphotransferase) domain 1"/>
    <property type="match status" value="1"/>
</dbReference>
<dbReference type="PANTHER" id="PTHR24348:SF68">
    <property type="entry name" value="SERINE_THREONINE-PROTEIN KINASE ATG1C"/>
    <property type="match status" value="1"/>
</dbReference>
<dbReference type="PROSITE" id="PS50011">
    <property type="entry name" value="PROTEIN_KINASE_DOM"/>
    <property type="match status" value="1"/>
</dbReference>
<dbReference type="Pfam" id="PF00069">
    <property type="entry name" value="Pkinase"/>
    <property type="match status" value="1"/>
</dbReference>
<evidence type="ECO:0000313" key="2">
    <source>
        <dbReference type="EnsemblMetazoa" id="BGLB029401-PA"/>
    </source>
</evidence>
<dbReference type="InterPro" id="IPR045269">
    <property type="entry name" value="Atg1-like"/>
</dbReference>
<dbReference type="EnsemblMetazoa" id="BGLB029401-RA">
    <property type="protein sequence ID" value="BGLB029401-PA"/>
    <property type="gene ID" value="BGLB029401"/>
</dbReference>
<dbReference type="OrthoDB" id="6068455at2759"/>
<evidence type="ECO:0000259" key="1">
    <source>
        <dbReference type="PROSITE" id="PS50011"/>
    </source>
</evidence>